<dbReference type="Pfam" id="PF01284">
    <property type="entry name" value="MARVEL"/>
    <property type="match status" value="1"/>
</dbReference>
<dbReference type="InterPro" id="IPR008253">
    <property type="entry name" value="Marvel"/>
</dbReference>
<evidence type="ECO:0000313" key="7">
    <source>
        <dbReference type="EMBL" id="TNY19938.1"/>
    </source>
</evidence>
<dbReference type="STRING" id="5288.A0A5C5FST2"/>
<feature type="transmembrane region" description="Helical" evidence="5">
    <location>
        <begin position="89"/>
        <end position="112"/>
    </location>
</feature>
<keyword evidence="2 5" id="KW-0812">Transmembrane</keyword>
<feature type="domain" description="MARVEL" evidence="6">
    <location>
        <begin position="14"/>
        <end position="143"/>
    </location>
</feature>
<evidence type="ECO:0000256" key="4">
    <source>
        <dbReference type="ARBA" id="ARBA00023136"/>
    </source>
</evidence>
<comment type="subcellular location">
    <subcellularLocation>
        <location evidence="1">Membrane</location>
        <topology evidence="1">Multi-pass membrane protein</topology>
    </subcellularLocation>
</comment>
<evidence type="ECO:0000259" key="6">
    <source>
        <dbReference type="Pfam" id="PF01284"/>
    </source>
</evidence>
<keyword evidence="3 5" id="KW-1133">Transmembrane helix</keyword>
<accession>A0A5C5FST2</accession>
<comment type="caution">
    <text evidence="7">The sequence shown here is derived from an EMBL/GenBank/DDBJ whole genome shotgun (WGS) entry which is preliminary data.</text>
</comment>
<dbReference type="GO" id="GO:0016020">
    <property type="term" value="C:membrane"/>
    <property type="evidence" value="ECO:0007669"/>
    <property type="project" value="UniProtKB-SubCell"/>
</dbReference>
<feature type="transmembrane region" description="Helical" evidence="5">
    <location>
        <begin position="12"/>
        <end position="35"/>
    </location>
</feature>
<sequence>MPGSLDAHTKRGHVVTFSLLILFSLIEWAIAAYLVNTYNSNDNYPSNSVRDRVRFLLFTGLWTFVFSIFYLVGFLKATSSFLFSIASHVAWLFLTWVFWLAGTAALAAALGGSLDCDTYGRPHCDTLNALEAFGWINWVIVTIMFAYALFAGARSARSGNGFGGAMVDV</sequence>
<dbReference type="Proteomes" id="UP000311382">
    <property type="component" value="Unassembled WGS sequence"/>
</dbReference>
<dbReference type="OrthoDB" id="2117453at2759"/>
<name>A0A5C5FST2_9BASI</name>
<proteinExistence type="predicted"/>
<keyword evidence="8" id="KW-1185">Reference proteome</keyword>
<protein>
    <submittedName>
        <fullName evidence="7">Membrane-associating domain-containing protein</fullName>
    </submittedName>
</protein>
<feature type="transmembrane region" description="Helical" evidence="5">
    <location>
        <begin position="55"/>
        <end position="77"/>
    </location>
</feature>
<keyword evidence="4 5" id="KW-0472">Membrane</keyword>
<organism evidence="7 8">
    <name type="scientific">Rhodotorula diobovata</name>
    <dbReference type="NCBI Taxonomy" id="5288"/>
    <lineage>
        <taxon>Eukaryota</taxon>
        <taxon>Fungi</taxon>
        <taxon>Dikarya</taxon>
        <taxon>Basidiomycota</taxon>
        <taxon>Pucciniomycotina</taxon>
        <taxon>Microbotryomycetes</taxon>
        <taxon>Sporidiobolales</taxon>
        <taxon>Sporidiobolaceae</taxon>
        <taxon>Rhodotorula</taxon>
    </lineage>
</organism>
<evidence type="ECO:0000313" key="8">
    <source>
        <dbReference type="Proteomes" id="UP000311382"/>
    </source>
</evidence>
<evidence type="ECO:0000256" key="1">
    <source>
        <dbReference type="ARBA" id="ARBA00004141"/>
    </source>
</evidence>
<evidence type="ECO:0000256" key="2">
    <source>
        <dbReference type="ARBA" id="ARBA00022692"/>
    </source>
</evidence>
<reference evidence="7 8" key="1">
    <citation type="submission" date="2019-03" db="EMBL/GenBank/DDBJ databases">
        <title>Rhodosporidium diobovatum UCD-FST 08-225 genome sequencing, assembly, and annotation.</title>
        <authorList>
            <person name="Fakankun I.U."/>
            <person name="Fristensky B."/>
            <person name="Levin D.B."/>
        </authorList>
    </citation>
    <scope>NUCLEOTIDE SEQUENCE [LARGE SCALE GENOMIC DNA]</scope>
    <source>
        <strain evidence="7 8">UCD-FST 08-225</strain>
    </source>
</reference>
<feature type="transmembrane region" description="Helical" evidence="5">
    <location>
        <begin position="132"/>
        <end position="150"/>
    </location>
</feature>
<gene>
    <name evidence="7" type="ORF">DMC30DRAFT_417421</name>
</gene>
<dbReference type="AlphaFoldDB" id="A0A5C5FST2"/>
<evidence type="ECO:0000256" key="3">
    <source>
        <dbReference type="ARBA" id="ARBA00022989"/>
    </source>
</evidence>
<evidence type="ECO:0000256" key="5">
    <source>
        <dbReference type="SAM" id="Phobius"/>
    </source>
</evidence>
<dbReference type="EMBL" id="SOZI01000080">
    <property type="protein sequence ID" value="TNY19938.1"/>
    <property type="molecule type" value="Genomic_DNA"/>
</dbReference>